<feature type="region of interest" description="Disordered" evidence="1">
    <location>
        <begin position="320"/>
        <end position="344"/>
    </location>
</feature>
<dbReference type="Pfam" id="PF00226">
    <property type="entry name" value="DnaJ"/>
    <property type="match status" value="1"/>
</dbReference>
<dbReference type="PhylomeDB" id="A0A0G4GWE1"/>
<proteinExistence type="predicted"/>
<feature type="compositionally biased region" description="Low complexity" evidence="1">
    <location>
        <begin position="320"/>
        <end position="329"/>
    </location>
</feature>
<feature type="region of interest" description="Disordered" evidence="1">
    <location>
        <begin position="246"/>
        <end position="294"/>
    </location>
</feature>
<dbReference type="CDD" id="cd06257">
    <property type="entry name" value="DnaJ"/>
    <property type="match status" value="1"/>
</dbReference>
<dbReference type="GO" id="GO:0051087">
    <property type="term" value="F:protein-folding chaperone binding"/>
    <property type="evidence" value="ECO:0007669"/>
    <property type="project" value="TreeGrafter"/>
</dbReference>
<dbReference type="InParanoid" id="A0A0G4GWE1"/>
<protein>
    <recommendedName>
        <fullName evidence="2">J domain-containing protein</fullName>
    </recommendedName>
</protein>
<dbReference type="AlphaFoldDB" id="A0A0G4GWE1"/>
<name>A0A0G4GWE1_VITBC</name>
<dbReference type="STRING" id="1169540.A0A0G4GWE1"/>
<dbReference type="SMART" id="SM00271">
    <property type="entry name" value="DnaJ"/>
    <property type="match status" value="1"/>
</dbReference>
<dbReference type="PROSITE" id="PS00636">
    <property type="entry name" value="DNAJ_1"/>
    <property type="match status" value="1"/>
</dbReference>
<dbReference type="InterPro" id="IPR036869">
    <property type="entry name" value="J_dom_sf"/>
</dbReference>
<dbReference type="GO" id="GO:0005737">
    <property type="term" value="C:cytoplasm"/>
    <property type="evidence" value="ECO:0007669"/>
    <property type="project" value="TreeGrafter"/>
</dbReference>
<dbReference type="PRINTS" id="PR00625">
    <property type="entry name" value="JDOMAIN"/>
</dbReference>
<evidence type="ECO:0000313" key="3">
    <source>
        <dbReference type="EMBL" id="CEM35060.1"/>
    </source>
</evidence>
<dbReference type="InterPro" id="IPR018253">
    <property type="entry name" value="DnaJ_domain_CS"/>
</dbReference>
<sequence>MLTMLASKTTMLNGLKTAVPLVAPPCSHRVFATSRRDFYDVLGVPRSASENDIKKAYRKLALKWHPDRNPDNRAEAEKNFREISDAYSTLSDKASRANYDATNGYGYSGGPSSGGYGSPFGGFPGGFAGGRPGGVHHHDVNPEDLFRSMFGGMGLEQVLKSSNFATLSEKDLENLMRMASMQHAAQTRGGGAPGGGGSGGSGSGASYQPPMNGSGFMNNFGPNTPRAVTMQQIFEKNGRLVKRTTTTFHRPDGKQEQQVAEEDLGPSVSQMGGQGGGSSDGNKGGQGAMGGFNPGGFFGMPPFGGGFRTASTATAAAASAASGGDTGAEAKGETSSTPYKTDVRDAVPHSSLGEVGAWGGAGDMLLKLAAIGRLSGLSFRKSMAEGPMMPHPSIHGHARAASTSRRPRLS</sequence>
<dbReference type="SUPFAM" id="SSF46565">
    <property type="entry name" value="Chaperone J-domain"/>
    <property type="match status" value="1"/>
</dbReference>
<feature type="compositionally biased region" description="Polar residues" evidence="1">
    <location>
        <begin position="209"/>
        <end position="222"/>
    </location>
</feature>
<dbReference type="Proteomes" id="UP000041254">
    <property type="component" value="Unassembled WGS sequence"/>
</dbReference>
<feature type="domain" description="J" evidence="2">
    <location>
        <begin position="36"/>
        <end position="95"/>
    </location>
</feature>
<feature type="region of interest" description="Disordered" evidence="1">
    <location>
        <begin position="182"/>
        <end position="224"/>
    </location>
</feature>
<gene>
    <name evidence="3" type="ORF">Vbra_18831</name>
</gene>
<feature type="compositionally biased region" description="Gly residues" evidence="1">
    <location>
        <begin position="272"/>
        <end position="294"/>
    </location>
</feature>
<dbReference type="InterPro" id="IPR001623">
    <property type="entry name" value="DnaJ_domain"/>
</dbReference>
<dbReference type="OrthoDB" id="10250354at2759"/>
<keyword evidence="4" id="KW-1185">Reference proteome</keyword>
<accession>A0A0G4GWE1</accession>
<dbReference type="PANTHER" id="PTHR43948:SF14">
    <property type="entry name" value="PROTEIN DNAJ, PUTATIVE-RELATED"/>
    <property type="match status" value="1"/>
</dbReference>
<evidence type="ECO:0000313" key="4">
    <source>
        <dbReference type="Proteomes" id="UP000041254"/>
    </source>
</evidence>
<dbReference type="GO" id="GO:0044183">
    <property type="term" value="F:protein folding chaperone"/>
    <property type="evidence" value="ECO:0007669"/>
    <property type="project" value="TreeGrafter"/>
</dbReference>
<evidence type="ECO:0000259" key="2">
    <source>
        <dbReference type="SMART" id="SM00271"/>
    </source>
</evidence>
<dbReference type="VEuPathDB" id="CryptoDB:Vbra_18831"/>
<dbReference type="Gene3D" id="1.10.287.110">
    <property type="entry name" value="DnaJ domain"/>
    <property type="match status" value="1"/>
</dbReference>
<evidence type="ECO:0000256" key="1">
    <source>
        <dbReference type="SAM" id="MobiDB-lite"/>
    </source>
</evidence>
<dbReference type="EMBL" id="CDMY01000840">
    <property type="protein sequence ID" value="CEM35060.1"/>
    <property type="molecule type" value="Genomic_DNA"/>
</dbReference>
<feature type="region of interest" description="Disordered" evidence="1">
    <location>
        <begin position="385"/>
        <end position="410"/>
    </location>
</feature>
<dbReference type="PANTHER" id="PTHR43948">
    <property type="entry name" value="DNAJ HOMOLOG SUBFAMILY B"/>
    <property type="match status" value="1"/>
</dbReference>
<feature type="compositionally biased region" description="Gly residues" evidence="1">
    <location>
        <begin position="188"/>
        <end position="203"/>
    </location>
</feature>
<dbReference type="GO" id="GO:0005634">
    <property type="term" value="C:nucleus"/>
    <property type="evidence" value="ECO:0007669"/>
    <property type="project" value="TreeGrafter"/>
</dbReference>
<reference evidence="3 4" key="1">
    <citation type="submission" date="2014-11" db="EMBL/GenBank/DDBJ databases">
        <authorList>
            <person name="Zhu J."/>
            <person name="Qi W."/>
            <person name="Song R."/>
        </authorList>
    </citation>
    <scope>NUCLEOTIDE SEQUENCE [LARGE SCALE GENOMIC DNA]</scope>
</reference>
<dbReference type="GO" id="GO:0051082">
    <property type="term" value="F:unfolded protein binding"/>
    <property type="evidence" value="ECO:0007669"/>
    <property type="project" value="TreeGrafter"/>
</dbReference>
<organism evidence="3 4">
    <name type="scientific">Vitrella brassicaformis (strain CCMP3155)</name>
    <dbReference type="NCBI Taxonomy" id="1169540"/>
    <lineage>
        <taxon>Eukaryota</taxon>
        <taxon>Sar</taxon>
        <taxon>Alveolata</taxon>
        <taxon>Colpodellida</taxon>
        <taxon>Vitrellaceae</taxon>
        <taxon>Vitrella</taxon>
    </lineage>
</organism>